<comment type="catalytic activity">
    <reaction evidence="9">
        <text>2 pyruvate + H(+) = (2S)-2-acetolactate + CO2</text>
        <dbReference type="Rhea" id="RHEA:25249"/>
        <dbReference type="ChEBI" id="CHEBI:15361"/>
        <dbReference type="ChEBI" id="CHEBI:15378"/>
        <dbReference type="ChEBI" id="CHEBI:16526"/>
        <dbReference type="ChEBI" id="CHEBI:58476"/>
        <dbReference type="EC" id="2.2.1.6"/>
    </reaction>
</comment>
<dbReference type="EC" id="2.2.1.6" evidence="4"/>
<keyword evidence="5" id="KW-0285">Flavoprotein</keyword>
<dbReference type="NCBIfam" id="TIGR04377">
    <property type="entry name" value="myo_inos_iolD"/>
    <property type="match status" value="1"/>
</dbReference>
<dbReference type="PANTHER" id="PTHR18968">
    <property type="entry name" value="THIAMINE PYROPHOSPHATE ENZYMES"/>
    <property type="match status" value="1"/>
</dbReference>
<dbReference type="Gene3D" id="3.40.50.1220">
    <property type="entry name" value="TPP-binding domain"/>
    <property type="match status" value="1"/>
</dbReference>
<reference evidence="14 15" key="1">
    <citation type="journal article" date="2015" name="Genome Biol. Evol.">
        <title>Characterization of Three Mycobacterium spp. with Potential Use in Bioremediation by Genome Sequencing and Comparative Genomics.</title>
        <authorList>
            <person name="Das S."/>
            <person name="Pettersson B.M."/>
            <person name="Behra P.R."/>
            <person name="Ramesh M."/>
            <person name="Dasgupta S."/>
            <person name="Bhattacharya A."/>
            <person name="Kirsebom L.A."/>
        </authorList>
    </citation>
    <scope>NUCLEOTIDE SEQUENCE [LARGE SCALE GENOMIC DNA]</scope>
    <source>
        <strain evidence="14 15">DSM 44075</strain>
    </source>
</reference>
<evidence type="ECO:0000256" key="8">
    <source>
        <dbReference type="ARBA" id="ARBA00023304"/>
    </source>
</evidence>
<dbReference type="GO" id="GO:0019310">
    <property type="term" value="P:inositol catabolic process"/>
    <property type="evidence" value="ECO:0007669"/>
    <property type="project" value="InterPro"/>
</dbReference>
<dbReference type="Pfam" id="PF02776">
    <property type="entry name" value="TPP_enzyme_N"/>
    <property type="match status" value="1"/>
</dbReference>
<evidence type="ECO:0000256" key="4">
    <source>
        <dbReference type="ARBA" id="ARBA00013145"/>
    </source>
</evidence>
<evidence type="ECO:0000313" key="15">
    <source>
        <dbReference type="Proteomes" id="UP000036313"/>
    </source>
</evidence>
<accession>A0A0J6W7C1</accession>
<dbReference type="AlphaFoldDB" id="A0A0J6W7C1"/>
<proteinExistence type="inferred from homology"/>
<feature type="domain" description="Thiamine pyrophosphate enzyme central" evidence="11">
    <location>
        <begin position="243"/>
        <end position="377"/>
    </location>
</feature>
<evidence type="ECO:0000256" key="9">
    <source>
        <dbReference type="ARBA" id="ARBA00048670"/>
    </source>
</evidence>
<dbReference type="SUPFAM" id="SSF52518">
    <property type="entry name" value="Thiamin diphosphate-binding fold (THDP-binding)"/>
    <property type="match status" value="2"/>
</dbReference>
<dbReference type="GO" id="GO:0003984">
    <property type="term" value="F:acetolactate synthase activity"/>
    <property type="evidence" value="ECO:0007669"/>
    <property type="project" value="UniProtKB-EC"/>
</dbReference>
<dbReference type="InterPro" id="IPR011766">
    <property type="entry name" value="TPP_enzyme_TPP-bd"/>
</dbReference>
<feature type="domain" description="Thiamine pyrophosphate enzyme TPP-binding" evidence="12">
    <location>
        <begin position="440"/>
        <end position="598"/>
    </location>
</feature>
<evidence type="ECO:0000256" key="6">
    <source>
        <dbReference type="ARBA" id="ARBA00022827"/>
    </source>
</evidence>
<comment type="caution">
    <text evidence="14">The sequence shown here is derived from an EMBL/GenBank/DDBJ whole genome shotgun (WGS) entry which is preliminary data.</text>
</comment>
<dbReference type="InterPro" id="IPR045229">
    <property type="entry name" value="TPP_enz"/>
</dbReference>
<dbReference type="GO" id="GO:0000287">
    <property type="term" value="F:magnesium ion binding"/>
    <property type="evidence" value="ECO:0007669"/>
    <property type="project" value="InterPro"/>
</dbReference>
<dbReference type="GO" id="GO:0030976">
    <property type="term" value="F:thiamine pyrophosphate binding"/>
    <property type="evidence" value="ECO:0007669"/>
    <property type="project" value="InterPro"/>
</dbReference>
<keyword evidence="8" id="KW-0028">Amino-acid biosynthesis</keyword>
<protein>
    <recommendedName>
        <fullName evidence="4">acetolactate synthase</fullName>
        <ecNumber evidence="4">2.2.1.6</ecNumber>
    </recommendedName>
</protein>
<dbReference type="GO" id="GO:0009099">
    <property type="term" value="P:L-valine biosynthetic process"/>
    <property type="evidence" value="ECO:0007669"/>
    <property type="project" value="UniProtKB-UniPathway"/>
</dbReference>
<comment type="pathway">
    <text evidence="1">Amino-acid biosynthesis; L-isoleucine biosynthesis; L-isoleucine from 2-oxobutanoate: step 1/4.</text>
</comment>
<dbReference type="GO" id="GO:0009097">
    <property type="term" value="P:isoleucine biosynthetic process"/>
    <property type="evidence" value="ECO:0007669"/>
    <property type="project" value="UniProtKB-UniPathway"/>
</dbReference>
<evidence type="ECO:0000256" key="1">
    <source>
        <dbReference type="ARBA" id="ARBA00004974"/>
    </source>
</evidence>
<dbReference type="RefSeq" id="WP_048422764.1">
    <property type="nucleotide sequence ID" value="NZ_JYNU01000009.1"/>
</dbReference>
<keyword evidence="7 10" id="KW-0786">Thiamine pyrophosphate</keyword>
<dbReference type="InterPro" id="IPR029035">
    <property type="entry name" value="DHS-like_NAD/FAD-binding_dom"/>
</dbReference>
<dbReference type="Pfam" id="PF00205">
    <property type="entry name" value="TPP_enzyme_M"/>
    <property type="match status" value="1"/>
</dbReference>
<dbReference type="PROSITE" id="PS00187">
    <property type="entry name" value="TPP_ENZYMES"/>
    <property type="match status" value="1"/>
</dbReference>
<dbReference type="GO" id="GO:0005948">
    <property type="term" value="C:acetolactate synthase complex"/>
    <property type="evidence" value="ECO:0007669"/>
    <property type="project" value="TreeGrafter"/>
</dbReference>
<dbReference type="InterPro" id="IPR012001">
    <property type="entry name" value="Thiamin_PyroP_enz_TPP-bd_dom"/>
</dbReference>
<evidence type="ECO:0000313" key="14">
    <source>
        <dbReference type="EMBL" id="KMO77748.1"/>
    </source>
</evidence>
<keyword evidence="6" id="KW-0274">FAD</keyword>
<dbReference type="SUPFAM" id="SSF52467">
    <property type="entry name" value="DHS-like NAD/FAD-binding domain"/>
    <property type="match status" value="1"/>
</dbReference>
<dbReference type="Pfam" id="PF02775">
    <property type="entry name" value="TPP_enzyme_C"/>
    <property type="match status" value="1"/>
</dbReference>
<dbReference type="EMBL" id="JYNU01000009">
    <property type="protein sequence ID" value="KMO77748.1"/>
    <property type="molecule type" value="Genomic_DNA"/>
</dbReference>
<feature type="domain" description="Thiamine pyrophosphate enzyme N-terminal TPP-binding" evidence="13">
    <location>
        <begin position="77"/>
        <end position="155"/>
    </location>
</feature>
<dbReference type="PANTHER" id="PTHR18968:SF9">
    <property type="entry name" value="3D-(3,5_4)-TRIHYDROXYCYCLOHEXANE-1,2-DIONE HYDROLASE"/>
    <property type="match status" value="1"/>
</dbReference>
<evidence type="ECO:0000259" key="13">
    <source>
        <dbReference type="Pfam" id="PF02776"/>
    </source>
</evidence>
<comment type="pathway">
    <text evidence="2">Amino-acid biosynthesis; L-valine biosynthesis; L-valine from pyruvate: step 1/4.</text>
</comment>
<comment type="similarity">
    <text evidence="3 10">Belongs to the TPP enzyme family.</text>
</comment>
<dbReference type="Gene3D" id="3.40.50.970">
    <property type="match status" value="2"/>
</dbReference>
<evidence type="ECO:0000256" key="7">
    <source>
        <dbReference type="ARBA" id="ARBA00023052"/>
    </source>
</evidence>
<dbReference type="InterPro" id="IPR030817">
    <property type="entry name" value="Myo_inos_IolD"/>
</dbReference>
<organism evidence="14 15">
    <name type="scientific">Mycolicibacterium obuense</name>
    <dbReference type="NCBI Taxonomy" id="1807"/>
    <lineage>
        <taxon>Bacteria</taxon>
        <taxon>Bacillati</taxon>
        <taxon>Actinomycetota</taxon>
        <taxon>Actinomycetes</taxon>
        <taxon>Mycobacteriales</taxon>
        <taxon>Mycobacteriaceae</taxon>
        <taxon>Mycolicibacterium</taxon>
    </lineage>
</organism>
<dbReference type="InterPro" id="IPR000399">
    <property type="entry name" value="TPP-bd_CS"/>
</dbReference>
<evidence type="ECO:0000259" key="12">
    <source>
        <dbReference type="Pfam" id="PF02775"/>
    </source>
</evidence>
<dbReference type="PATRIC" id="fig|1807.14.peg.1664"/>
<dbReference type="UniPathway" id="UPA00047">
    <property type="reaction ID" value="UER00055"/>
</dbReference>
<evidence type="ECO:0000256" key="3">
    <source>
        <dbReference type="ARBA" id="ARBA00007812"/>
    </source>
</evidence>
<name>A0A0J6W7C1_9MYCO</name>
<evidence type="ECO:0000256" key="10">
    <source>
        <dbReference type="RuleBase" id="RU362132"/>
    </source>
</evidence>
<dbReference type="Proteomes" id="UP000036313">
    <property type="component" value="Unassembled WGS sequence"/>
</dbReference>
<dbReference type="InterPro" id="IPR029061">
    <property type="entry name" value="THDP-binding"/>
</dbReference>
<dbReference type="CDD" id="cd07035">
    <property type="entry name" value="TPP_PYR_POX_like"/>
    <property type="match status" value="1"/>
</dbReference>
<evidence type="ECO:0000259" key="11">
    <source>
        <dbReference type="Pfam" id="PF00205"/>
    </source>
</evidence>
<dbReference type="CDD" id="cd02003">
    <property type="entry name" value="TPP_IolD"/>
    <property type="match status" value="1"/>
</dbReference>
<dbReference type="GO" id="GO:0016823">
    <property type="term" value="F:hydrolase activity, acting on acid carbon-carbon bonds, in ketonic substances"/>
    <property type="evidence" value="ECO:0007669"/>
    <property type="project" value="InterPro"/>
</dbReference>
<keyword evidence="14" id="KW-0378">Hydrolase</keyword>
<gene>
    <name evidence="14" type="primary">iolD</name>
    <name evidence="14" type="ORF">MOBUDSM44075_01656</name>
</gene>
<dbReference type="InterPro" id="IPR012000">
    <property type="entry name" value="Thiamin_PyroP_enz_cen_dom"/>
</dbReference>
<sequence length="650" mass="69745">MVSTAPKSTEKLTDTEPTVRLTVAQATVRFLANQYVERDGQRQRFFAGCLGIFGHGNVAGVGQALLQDEVDAHAAGVDPGLKYVLGRNEQAMVHTAVAYARQQDRLQTWVVTASIGPGSTNMLTGAALATINRLPVLLLPSDTFATRVSSPVLQELELPSSGDVTVNDAFKPLSRYFDRVWRPEQLPAALLGAMRVLTDPAETGAATVSLPQDVQAEAHDWPESLFAERTWHIARPLPERSVIARAAEVVRSARTPLIVAGGGIIYSGANDALAAFASQTGIPVCESQAGKGSLLHEHPQSVGAVGSTGTTAANALASEADVIIGIGTRYSDFTSASRTAFNNPDVRFVNINVASFDAVKQGGISVVADAREALEELARAVGDYTVSDEYRQRTADLAAEWNDTVSQAYRTDDGDPLNQNQVIGLVNSLSDPRDVVVCAAGSMPGDLHKLWRMRDRKGYHVEYGFSCMGYEIAGGIGVRMAAPDRDVFVMVGDGSYLMMATELVTAVQEGVKVIPVLVQNHGFASIGGLSESLGSQRFGTAYRYRSEDGRLDGDTLPVDLAANAASLGADVIRATTAAEFTDAVKLAKASDRTTVIYVETDPRVYAPDSHSWWDVPVSEVSTLDSTQQAYQRYADWKKVQRPLITPSDRP</sequence>
<evidence type="ECO:0000256" key="5">
    <source>
        <dbReference type="ARBA" id="ARBA00022630"/>
    </source>
</evidence>
<dbReference type="GO" id="GO:0050660">
    <property type="term" value="F:flavin adenine dinucleotide binding"/>
    <property type="evidence" value="ECO:0007669"/>
    <property type="project" value="TreeGrafter"/>
</dbReference>
<keyword evidence="8" id="KW-0100">Branched-chain amino acid biosynthesis</keyword>
<dbReference type="UniPathway" id="UPA00049">
    <property type="reaction ID" value="UER00059"/>
</dbReference>
<evidence type="ECO:0000256" key="2">
    <source>
        <dbReference type="ARBA" id="ARBA00005025"/>
    </source>
</evidence>